<dbReference type="InterPro" id="IPR037163">
    <property type="entry name" value="Spermidine_synt_N_sf"/>
</dbReference>
<comment type="subunit">
    <text evidence="5">Homodimer or homotetramer.</text>
</comment>
<gene>
    <name evidence="8" type="primary">speE_5</name>
    <name evidence="5" type="synonym">speE</name>
    <name evidence="8" type="ORF">DSM104443_03742</name>
</gene>
<dbReference type="InterPro" id="IPR001045">
    <property type="entry name" value="Spermi_synthase"/>
</dbReference>
<feature type="domain" description="PABS" evidence="7">
    <location>
        <begin position="4"/>
        <end position="234"/>
    </location>
</feature>
<comment type="caution">
    <text evidence="5">Lacks conserved residue(s) required for the propagation of feature annotation.</text>
</comment>
<keyword evidence="9" id="KW-1185">Reference proteome</keyword>
<dbReference type="AlphaFoldDB" id="A0A6M4GZF6"/>
<dbReference type="InterPro" id="IPR030374">
    <property type="entry name" value="PABS"/>
</dbReference>
<evidence type="ECO:0000313" key="8">
    <source>
        <dbReference type="EMBL" id="QJR12650.1"/>
    </source>
</evidence>
<dbReference type="UniPathway" id="UPA00248">
    <property type="reaction ID" value="UER00314"/>
</dbReference>
<feature type="binding site" evidence="5">
    <location>
        <position position="105"/>
    </location>
    <ligand>
        <name>S-methyl-5'-thioadenosine</name>
        <dbReference type="ChEBI" id="CHEBI:17509"/>
    </ligand>
</feature>
<dbReference type="PROSITE" id="PS51006">
    <property type="entry name" value="PABS_2"/>
    <property type="match status" value="1"/>
</dbReference>
<dbReference type="HAMAP" id="MF_00198">
    <property type="entry name" value="Spermidine_synth"/>
    <property type="match status" value="1"/>
</dbReference>
<feature type="binding site" evidence="5">
    <location>
        <position position="162"/>
    </location>
    <ligand>
        <name>S-methyl-5'-thioadenosine</name>
        <dbReference type="ChEBI" id="CHEBI:17509"/>
    </ligand>
</feature>
<dbReference type="GO" id="GO:0004766">
    <property type="term" value="F:spermidine synthase activity"/>
    <property type="evidence" value="ECO:0007669"/>
    <property type="project" value="UniProtKB-UniRule"/>
</dbReference>
<comment type="function">
    <text evidence="5">Catalyzes the irreversible transfer of a propylamine group from the amino donor S-adenosylmethioninamine (decarboxy-AdoMet) to putrescine (1,4-diaminobutane) to yield spermidine.</text>
</comment>
<dbReference type="InterPro" id="IPR029063">
    <property type="entry name" value="SAM-dependent_MTases_sf"/>
</dbReference>
<evidence type="ECO:0000256" key="2">
    <source>
        <dbReference type="ARBA" id="ARBA00022679"/>
    </source>
</evidence>
<dbReference type="EC" id="2.5.1.16" evidence="5"/>
<evidence type="ECO:0000256" key="5">
    <source>
        <dbReference type="HAMAP-Rule" id="MF_00198"/>
    </source>
</evidence>
<dbReference type="KEGG" id="uru:DSM104443_03742"/>
<comment type="similarity">
    <text evidence="1 5">Belongs to the spermidine/spermine synthase family.</text>
</comment>
<evidence type="ECO:0000256" key="1">
    <source>
        <dbReference type="ARBA" id="ARBA00007867"/>
    </source>
</evidence>
<feature type="binding site" evidence="5">
    <location>
        <position position="85"/>
    </location>
    <ligand>
        <name>spermidine</name>
        <dbReference type="ChEBI" id="CHEBI:57834"/>
    </ligand>
</feature>
<evidence type="ECO:0000256" key="6">
    <source>
        <dbReference type="PROSITE-ProRule" id="PRU00354"/>
    </source>
</evidence>
<dbReference type="Proteomes" id="UP000501534">
    <property type="component" value="Chromosome"/>
</dbReference>
<feature type="binding site" evidence="5">
    <location>
        <begin position="137"/>
        <end position="138"/>
    </location>
    <ligand>
        <name>S-methyl-5'-thioadenosine</name>
        <dbReference type="ChEBI" id="CHEBI:17509"/>
    </ligand>
</feature>
<evidence type="ECO:0000256" key="4">
    <source>
        <dbReference type="ARBA" id="ARBA00023115"/>
    </source>
</evidence>
<comment type="pathway">
    <text evidence="5">Amine and polyamine biosynthesis; spermidine biosynthesis; spermidine from putrescine: step 1/1.</text>
</comment>
<evidence type="ECO:0000313" key="9">
    <source>
        <dbReference type="Proteomes" id="UP000501534"/>
    </source>
</evidence>
<feature type="binding site" evidence="5">
    <location>
        <position position="61"/>
    </location>
    <ligand>
        <name>spermidine</name>
        <dbReference type="ChEBI" id="CHEBI:57834"/>
    </ligand>
</feature>
<evidence type="ECO:0000256" key="3">
    <source>
        <dbReference type="ARBA" id="ARBA00023066"/>
    </source>
</evidence>
<keyword evidence="2 5" id="KW-0808">Transferase</keyword>
<comment type="catalytic activity">
    <reaction evidence="5">
        <text>S-adenosyl 3-(methylsulfanyl)propylamine + putrescine = S-methyl-5'-thioadenosine + spermidine + H(+)</text>
        <dbReference type="Rhea" id="RHEA:12721"/>
        <dbReference type="ChEBI" id="CHEBI:15378"/>
        <dbReference type="ChEBI" id="CHEBI:17509"/>
        <dbReference type="ChEBI" id="CHEBI:57443"/>
        <dbReference type="ChEBI" id="CHEBI:57834"/>
        <dbReference type="ChEBI" id="CHEBI:326268"/>
        <dbReference type="EC" id="2.5.1.16"/>
    </reaction>
</comment>
<reference evidence="8 9" key="1">
    <citation type="submission" date="2020-04" db="EMBL/GenBank/DDBJ databases">
        <title>Usitatibacter rugosus gen. nov., sp. nov. and Usitatibacter palustris sp. nov., novel members of Usitatibacteraceae fam. nov. within the order Nitrosomonadales isolated from soil.</title>
        <authorList>
            <person name="Huber K.J."/>
            <person name="Neumann-Schaal M."/>
            <person name="Geppert A."/>
            <person name="Luckner M."/>
            <person name="Wanner G."/>
            <person name="Overmann J."/>
        </authorList>
    </citation>
    <scope>NUCLEOTIDE SEQUENCE [LARGE SCALE GENOMIC DNA]</scope>
    <source>
        <strain evidence="8 9">0125_3</strain>
    </source>
</reference>
<dbReference type="RefSeq" id="WP_171095031.1">
    <property type="nucleotide sequence ID" value="NZ_CP053069.1"/>
</dbReference>
<dbReference type="GO" id="GO:0008295">
    <property type="term" value="P:spermidine biosynthetic process"/>
    <property type="evidence" value="ECO:0007669"/>
    <property type="project" value="UniProtKB-UniRule"/>
</dbReference>
<accession>A0A6M4GZF6</accession>
<dbReference type="SUPFAM" id="SSF53335">
    <property type="entry name" value="S-adenosyl-L-methionine-dependent methyltransferases"/>
    <property type="match status" value="1"/>
</dbReference>
<evidence type="ECO:0000259" key="7">
    <source>
        <dbReference type="PROSITE" id="PS51006"/>
    </source>
</evidence>
<sequence>MTEKIYERLNDASGVYFEGTLVERRQTPFQLLEVYETPELGRIFRLDGFNMTSERDEFFYHEALVHPAAAAHPAPKRALVIGGGDGGSSEELLKHSTMEQVHMAELDPDVIAISKAQFAKVHNHVFDNPKLKVTVGDGLAYLRETAARYDIVGMDLTDPVGPSMELYSPATFALAKRAMAPGAALTLHLGSPFSHPDRVRATMANLRQVFARVTPYFVHIPLYGSIWGFAIASDALDPKAVTPEEIDVRLGKRDVRDLQYYNGEIHRAVFALPNYVRKLVS</sequence>
<organism evidence="8 9">
    <name type="scientific">Usitatibacter rugosus</name>
    <dbReference type="NCBI Taxonomy" id="2732067"/>
    <lineage>
        <taxon>Bacteria</taxon>
        <taxon>Pseudomonadati</taxon>
        <taxon>Pseudomonadota</taxon>
        <taxon>Betaproteobacteria</taxon>
        <taxon>Nitrosomonadales</taxon>
        <taxon>Usitatibacteraceae</taxon>
        <taxon>Usitatibacter</taxon>
    </lineage>
</organism>
<proteinExistence type="inferred from homology"/>
<keyword evidence="4 5" id="KW-0620">Polyamine biosynthesis</keyword>
<dbReference type="Pfam" id="PF01564">
    <property type="entry name" value="Spermine_synth"/>
    <property type="match status" value="1"/>
</dbReference>
<dbReference type="PANTHER" id="PTHR11558:SF11">
    <property type="entry name" value="SPERMIDINE SYNTHASE"/>
    <property type="match status" value="1"/>
</dbReference>
<name>A0A6M4GZF6_9PROT</name>
<feature type="binding site" evidence="5">
    <location>
        <position position="30"/>
    </location>
    <ligand>
        <name>S-methyl-5'-thioadenosine</name>
        <dbReference type="ChEBI" id="CHEBI:17509"/>
    </ligand>
</feature>
<dbReference type="Gene3D" id="3.40.50.150">
    <property type="entry name" value="Vaccinia Virus protein VP39"/>
    <property type="match status" value="1"/>
</dbReference>
<dbReference type="Gene3D" id="2.30.140.10">
    <property type="entry name" value="Spermidine synthase, tetramerisation domain"/>
    <property type="match status" value="1"/>
</dbReference>
<dbReference type="NCBIfam" id="NF002010">
    <property type="entry name" value="PRK00811.1"/>
    <property type="match status" value="1"/>
</dbReference>
<dbReference type="PANTHER" id="PTHR11558">
    <property type="entry name" value="SPERMIDINE/SPERMINE SYNTHASE"/>
    <property type="match status" value="1"/>
</dbReference>
<dbReference type="EMBL" id="CP053069">
    <property type="protein sequence ID" value="QJR12650.1"/>
    <property type="molecule type" value="Genomic_DNA"/>
</dbReference>
<keyword evidence="3 5" id="KW-0745">Spermidine biosynthesis</keyword>
<feature type="active site" description="Proton acceptor" evidence="5 6">
    <location>
        <position position="155"/>
    </location>
</feature>
<protein>
    <recommendedName>
        <fullName evidence="5">Polyamine aminopropyltransferase</fullName>
    </recommendedName>
    <alternativeName>
        <fullName evidence="5">Putrescine aminopropyltransferase</fullName>
        <shortName evidence="5">PAPT</shortName>
    </alternativeName>
    <alternativeName>
        <fullName evidence="5">Spermidine synthase</fullName>
        <shortName evidence="5">SPDS</shortName>
        <shortName evidence="5">SPDSY</shortName>
        <ecNumber evidence="5">2.5.1.16</ecNumber>
    </alternativeName>
</protein>